<sequence length="185" mass="20952">MFNKHDKASVSLLVFAEGITAKLHEKESLDGHLVNGLSVAVITYASLSMPERYYRAVPTRGLSSAIPEHSQCLNAIFRNCTEVLNNPMRTRMETLLIYELIAVPDSSCYGRAFSLKILRYGQRLVVYFCLLGLPYSGRRFSQFLRPSSFYQRPYTALKTTTMILYLGQTGFTTRFDNVALWNNAG</sequence>
<accession>A0AA39IX94</accession>
<keyword evidence="2" id="KW-1185">Reference proteome</keyword>
<reference evidence="1" key="1">
    <citation type="submission" date="2023-06" db="EMBL/GenBank/DDBJ databases">
        <authorList>
            <consortium name="Lawrence Berkeley National Laboratory"/>
            <person name="Ahrendt S."/>
            <person name="Sahu N."/>
            <person name="Indic B."/>
            <person name="Wong-Bajracharya J."/>
            <person name="Merenyi Z."/>
            <person name="Ke H.-M."/>
            <person name="Monk M."/>
            <person name="Kocsube S."/>
            <person name="Drula E."/>
            <person name="Lipzen A."/>
            <person name="Balint B."/>
            <person name="Henrissat B."/>
            <person name="Andreopoulos B."/>
            <person name="Martin F.M."/>
            <person name="Harder C.B."/>
            <person name="Rigling D."/>
            <person name="Ford K.L."/>
            <person name="Foster G.D."/>
            <person name="Pangilinan J."/>
            <person name="Papanicolaou A."/>
            <person name="Barry K."/>
            <person name="LaButti K."/>
            <person name="Viragh M."/>
            <person name="Koriabine M."/>
            <person name="Yan M."/>
            <person name="Riley R."/>
            <person name="Champramary S."/>
            <person name="Plett K.L."/>
            <person name="Tsai I.J."/>
            <person name="Slot J."/>
            <person name="Sipos G."/>
            <person name="Plett J."/>
            <person name="Nagy L.G."/>
            <person name="Grigoriev I.V."/>
        </authorList>
    </citation>
    <scope>NUCLEOTIDE SEQUENCE</scope>
    <source>
        <strain evidence="1">FPL87.14</strain>
    </source>
</reference>
<proteinExistence type="predicted"/>
<dbReference type="EMBL" id="JAUEPT010000099">
    <property type="protein sequence ID" value="KAK0432175.1"/>
    <property type="molecule type" value="Genomic_DNA"/>
</dbReference>
<evidence type="ECO:0000313" key="2">
    <source>
        <dbReference type="Proteomes" id="UP001175226"/>
    </source>
</evidence>
<organism evidence="1 2">
    <name type="scientific">Armillaria borealis</name>
    <dbReference type="NCBI Taxonomy" id="47425"/>
    <lineage>
        <taxon>Eukaryota</taxon>
        <taxon>Fungi</taxon>
        <taxon>Dikarya</taxon>
        <taxon>Basidiomycota</taxon>
        <taxon>Agaricomycotina</taxon>
        <taxon>Agaricomycetes</taxon>
        <taxon>Agaricomycetidae</taxon>
        <taxon>Agaricales</taxon>
        <taxon>Marasmiineae</taxon>
        <taxon>Physalacriaceae</taxon>
        <taxon>Armillaria</taxon>
    </lineage>
</organism>
<dbReference type="AlphaFoldDB" id="A0AA39IX94"/>
<comment type="caution">
    <text evidence="1">The sequence shown here is derived from an EMBL/GenBank/DDBJ whole genome shotgun (WGS) entry which is preliminary data.</text>
</comment>
<dbReference type="Proteomes" id="UP001175226">
    <property type="component" value="Unassembled WGS sequence"/>
</dbReference>
<evidence type="ECO:0000313" key="1">
    <source>
        <dbReference type="EMBL" id="KAK0432175.1"/>
    </source>
</evidence>
<gene>
    <name evidence="1" type="ORF">EV421DRAFT_2024123</name>
</gene>
<name>A0AA39IX94_9AGAR</name>
<protein>
    <submittedName>
        <fullName evidence="1">Uncharacterized protein</fullName>
    </submittedName>
</protein>